<protein>
    <recommendedName>
        <fullName evidence="5">Transmembrane protein</fullName>
    </recommendedName>
</protein>
<feature type="compositionally biased region" description="Acidic residues" evidence="1">
    <location>
        <begin position="12"/>
        <end position="21"/>
    </location>
</feature>
<dbReference type="Proteomes" id="UP001209570">
    <property type="component" value="Unassembled WGS sequence"/>
</dbReference>
<evidence type="ECO:0000313" key="3">
    <source>
        <dbReference type="EMBL" id="KAJ0392276.1"/>
    </source>
</evidence>
<evidence type="ECO:0000256" key="2">
    <source>
        <dbReference type="SAM" id="Phobius"/>
    </source>
</evidence>
<name>A0AAD5Q1V7_PYTIN</name>
<evidence type="ECO:0008006" key="5">
    <source>
        <dbReference type="Google" id="ProtNLM"/>
    </source>
</evidence>
<proteinExistence type="predicted"/>
<keyword evidence="2" id="KW-1133">Transmembrane helix</keyword>
<evidence type="ECO:0000313" key="4">
    <source>
        <dbReference type="Proteomes" id="UP001209570"/>
    </source>
</evidence>
<dbReference type="AlphaFoldDB" id="A0AAD5Q1V7"/>
<feature type="transmembrane region" description="Helical" evidence="2">
    <location>
        <begin position="60"/>
        <end position="81"/>
    </location>
</feature>
<accession>A0AAD5Q1V7</accession>
<keyword evidence="4" id="KW-1185">Reference proteome</keyword>
<organism evidence="3 4">
    <name type="scientific">Pythium insidiosum</name>
    <name type="common">Pythiosis disease agent</name>
    <dbReference type="NCBI Taxonomy" id="114742"/>
    <lineage>
        <taxon>Eukaryota</taxon>
        <taxon>Sar</taxon>
        <taxon>Stramenopiles</taxon>
        <taxon>Oomycota</taxon>
        <taxon>Peronosporomycetes</taxon>
        <taxon>Pythiales</taxon>
        <taxon>Pythiaceae</taxon>
        <taxon>Pythium</taxon>
    </lineage>
</organism>
<gene>
    <name evidence="3" type="ORF">P43SY_011846</name>
</gene>
<dbReference type="EMBL" id="JAKCXM010000675">
    <property type="protein sequence ID" value="KAJ0392276.1"/>
    <property type="molecule type" value="Genomic_DNA"/>
</dbReference>
<reference evidence="3" key="1">
    <citation type="submission" date="2021-12" db="EMBL/GenBank/DDBJ databases">
        <title>Prjna785345.</title>
        <authorList>
            <person name="Rujirawat T."/>
            <person name="Krajaejun T."/>
        </authorList>
    </citation>
    <scope>NUCLEOTIDE SEQUENCE</scope>
    <source>
        <strain evidence="3">Pi057C3</strain>
    </source>
</reference>
<comment type="caution">
    <text evidence="3">The sequence shown here is derived from an EMBL/GenBank/DDBJ whole genome shotgun (WGS) entry which is preliminary data.</text>
</comment>
<evidence type="ECO:0000256" key="1">
    <source>
        <dbReference type="SAM" id="MobiDB-lite"/>
    </source>
</evidence>
<feature type="transmembrane region" description="Helical" evidence="2">
    <location>
        <begin position="157"/>
        <end position="180"/>
    </location>
</feature>
<feature type="region of interest" description="Disordered" evidence="1">
    <location>
        <begin position="1"/>
        <end position="48"/>
    </location>
</feature>
<sequence>MIVRAISSGSGADDDDTDTLDDQSTPSRDRYERSSSVFPSAPVSPPAARGALTTTTAVRLAWVGTTVALVALLLVDLAAVLTPQSLQPTAFSLLTTLWWTPRDQWLSASTVNPLVGQLFVVAWIQQREAALTSQRRRHLSSRRPHQLPAWLLRSLPWGPIVGVVLVGHLASCLYVLLALFESHGSRQSFWLGRARAARTTRV</sequence>
<keyword evidence="2" id="KW-0472">Membrane</keyword>
<keyword evidence="2" id="KW-0812">Transmembrane</keyword>